<evidence type="ECO:0000313" key="2">
    <source>
        <dbReference type="EMBL" id="MFE3867036.1"/>
    </source>
</evidence>
<proteinExistence type="predicted"/>
<keyword evidence="3" id="KW-1185">Reference proteome</keyword>
<evidence type="ECO:0000313" key="3">
    <source>
        <dbReference type="Proteomes" id="UP001600109"/>
    </source>
</evidence>
<name>A0ABW6HSR4_9FLAO</name>
<dbReference type="RefSeq" id="WP_379853686.1">
    <property type="nucleotide sequence ID" value="NZ_JBHZPZ010000003.1"/>
</dbReference>
<dbReference type="EMBL" id="JBHZPZ010000003">
    <property type="protein sequence ID" value="MFE3867036.1"/>
    <property type="molecule type" value="Genomic_DNA"/>
</dbReference>
<dbReference type="Proteomes" id="UP001600109">
    <property type="component" value="Unassembled WGS sequence"/>
</dbReference>
<evidence type="ECO:0000256" key="1">
    <source>
        <dbReference type="SAM" id="MobiDB-lite"/>
    </source>
</evidence>
<gene>
    <name evidence="2" type="ORF">ACFX5E_02990</name>
</gene>
<accession>A0ABW6HSR4</accession>
<organism evidence="2 3">
    <name type="scientific">Flavobacterium xylosi</name>
    <dbReference type="NCBI Taxonomy" id="3230415"/>
    <lineage>
        <taxon>Bacteria</taxon>
        <taxon>Pseudomonadati</taxon>
        <taxon>Bacteroidota</taxon>
        <taxon>Flavobacteriia</taxon>
        <taxon>Flavobacteriales</taxon>
        <taxon>Flavobacteriaceae</taxon>
        <taxon>Flavobacterium</taxon>
    </lineage>
</organism>
<reference evidence="2 3" key="1">
    <citation type="submission" date="2024-06" db="EMBL/GenBank/DDBJ databases">
        <title>Flavobacterium spp. isolated from glacier.</title>
        <authorList>
            <person name="Han D."/>
        </authorList>
    </citation>
    <scope>NUCLEOTIDE SEQUENCE [LARGE SCALE GENOMIC DNA]</scope>
    <source>
        <strain evidence="2 3">LS2P90</strain>
    </source>
</reference>
<sequence length="333" mass="38827">MNYIKHLTGFFNKINYETNLHPTHISLYLALFQCWNVNRFKNPTGISREEIMKASKINSKATYHKCMKELELLGFMQYNPTFNPHSCSNIVMINFSEQEKTISKIPQPTRSKNEPVYNLNESKSEQVIEQVNEQLYIYNKKQTVKNNLNNTKIDIEKISRKEPVQNLYPLVNPEGKKEMLEALANDNRQLLRAFADTDKKQTESGRQKSSATKEKPVELDLFFETTTKNQTENSLHKFVTSSEVEKPSLEMILEYFSFKESSQIEANKFFNYYSSIGWLIGGKTKMKDWKAAARNWMLNTVKFAANNQKSDYNSQPKPMHLHTATKKNYDEPL</sequence>
<protein>
    <submittedName>
        <fullName evidence="2">Transcriptional regulator</fullName>
    </submittedName>
</protein>
<comment type="caution">
    <text evidence="2">The sequence shown here is derived from an EMBL/GenBank/DDBJ whole genome shotgun (WGS) entry which is preliminary data.</text>
</comment>
<feature type="region of interest" description="Disordered" evidence="1">
    <location>
        <begin position="309"/>
        <end position="333"/>
    </location>
</feature>